<dbReference type="HOGENOM" id="CLU_088205_0_0_9"/>
<gene>
    <name evidence="3" type="ORF">UC3_01612</name>
</gene>
<dbReference type="OrthoDB" id="1891078at2"/>
<dbReference type="InterPro" id="IPR032330">
    <property type="entry name" value="EF-G-binding_C"/>
</dbReference>
<organism evidence="3 4">
    <name type="scientific">Enterococcus phoeniculicola ATCC BAA-412</name>
    <dbReference type="NCBI Taxonomy" id="1158610"/>
    <lineage>
        <taxon>Bacteria</taxon>
        <taxon>Bacillati</taxon>
        <taxon>Bacillota</taxon>
        <taxon>Bacilli</taxon>
        <taxon>Lactobacillales</taxon>
        <taxon>Enterococcaceae</taxon>
        <taxon>Enterococcus</taxon>
    </lineage>
</organism>
<dbReference type="Proteomes" id="UP000013785">
    <property type="component" value="Unassembled WGS sequence"/>
</dbReference>
<feature type="domain" description="Elongation factor G-binding protein C-terminal treble-clef zinc-finger" evidence="2">
    <location>
        <begin position="98"/>
        <end position="200"/>
    </location>
</feature>
<dbReference type="AlphaFoldDB" id="R3W974"/>
<proteinExistence type="predicted"/>
<reference evidence="3 4" key="1">
    <citation type="submission" date="2013-02" db="EMBL/GenBank/DDBJ databases">
        <title>The Genome Sequence of Enterococcus phoeniculicola BAA-412.</title>
        <authorList>
            <consortium name="The Broad Institute Genome Sequencing Platform"/>
            <consortium name="The Broad Institute Genome Sequencing Center for Infectious Disease"/>
            <person name="Earl A.M."/>
            <person name="Gilmore M.S."/>
            <person name="Lebreton F."/>
            <person name="Walker B."/>
            <person name="Young S.K."/>
            <person name="Zeng Q."/>
            <person name="Gargeya S."/>
            <person name="Fitzgerald M."/>
            <person name="Haas B."/>
            <person name="Abouelleil A."/>
            <person name="Alvarado L."/>
            <person name="Arachchi H.M."/>
            <person name="Berlin A.M."/>
            <person name="Chapman S.B."/>
            <person name="Dewar J."/>
            <person name="Goldberg J."/>
            <person name="Griggs A."/>
            <person name="Gujja S."/>
            <person name="Hansen M."/>
            <person name="Howarth C."/>
            <person name="Imamovic A."/>
            <person name="Larimer J."/>
            <person name="McCowan C."/>
            <person name="Murphy C."/>
            <person name="Neiman D."/>
            <person name="Pearson M."/>
            <person name="Priest M."/>
            <person name="Roberts A."/>
            <person name="Saif S."/>
            <person name="Shea T."/>
            <person name="Sisk P."/>
            <person name="Sykes S."/>
            <person name="Wortman J."/>
            <person name="Nusbaum C."/>
            <person name="Birren B."/>
        </authorList>
    </citation>
    <scope>NUCLEOTIDE SEQUENCE [LARGE SCALE GENOMIC DNA]</scope>
    <source>
        <strain evidence="3 4">ATCC BAA-412</strain>
    </source>
</reference>
<feature type="domain" description="Elongation factor G-binding protein N-terminal" evidence="1">
    <location>
        <begin position="3"/>
        <end position="85"/>
    </location>
</feature>
<dbReference type="RefSeq" id="WP_010768275.1">
    <property type="nucleotide sequence ID" value="NZ_ASWE01000003.1"/>
</dbReference>
<dbReference type="InterPro" id="IPR010841">
    <property type="entry name" value="EF-G-binding_N"/>
</dbReference>
<evidence type="ECO:0008006" key="5">
    <source>
        <dbReference type="Google" id="ProtNLM"/>
    </source>
</evidence>
<dbReference type="Pfam" id="PF07299">
    <property type="entry name" value="EF-G-binding_N"/>
    <property type="match status" value="1"/>
</dbReference>
<dbReference type="PATRIC" id="fig|1158610.3.peg.1599"/>
<dbReference type="Pfam" id="PF16571">
    <property type="entry name" value="FBP_C"/>
    <property type="match status" value="1"/>
</dbReference>
<dbReference type="InterPro" id="IPR038344">
    <property type="entry name" value="EF-G_N_sf"/>
</dbReference>
<sequence length="214" mass="24440">MPTIQPHQYNFIKQQVSVLLNTYSSVNDKQTIRTVQDSAIEQVNGLFEEVPEKVTHFMALITDNQVTKAKAESYLESLKNEVIPFREPSTQQLTKLFRKVKKLHFPKWAELDLRNHSYVGWNDAGTQRKYIILYEEDKLTGVYGTLSSDSSKGICSICHKTSEVSMFLSLIKSSGDGTYTKRGNYICHDSESCNQNIQTLDPLFSFIQTVKAEK</sequence>
<evidence type="ECO:0000313" key="4">
    <source>
        <dbReference type="Proteomes" id="UP000013785"/>
    </source>
</evidence>
<dbReference type="eggNOG" id="ENOG5032UHI">
    <property type="taxonomic scope" value="Bacteria"/>
</dbReference>
<name>R3W974_9ENTE</name>
<dbReference type="Gene3D" id="1.20.1280.250">
    <property type="match status" value="1"/>
</dbReference>
<accession>R3W974</accession>
<evidence type="ECO:0000259" key="2">
    <source>
        <dbReference type="Pfam" id="PF16571"/>
    </source>
</evidence>
<comment type="caution">
    <text evidence="3">The sequence shown here is derived from an EMBL/GenBank/DDBJ whole genome shotgun (WGS) entry which is preliminary data.</text>
</comment>
<dbReference type="CDD" id="cd16342">
    <property type="entry name" value="FusC_FusB"/>
    <property type="match status" value="1"/>
</dbReference>
<dbReference type="EMBL" id="AJAT01000014">
    <property type="protein sequence ID" value="EOL43982.1"/>
    <property type="molecule type" value="Genomic_DNA"/>
</dbReference>
<protein>
    <recommendedName>
        <fullName evidence="5">Fibronectin-binding protein</fullName>
    </recommendedName>
</protein>
<evidence type="ECO:0000313" key="3">
    <source>
        <dbReference type="EMBL" id="EOL43982.1"/>
    </source>
</evidence>
<evidence type="ECO:0000259" key="1">
    <source>
        <dbReference type="Pfam" id="PF07299"/>
    </source>
</evidence>
<keyword evidence="4" id="KW-1185">Reference proteome</keyword>
<dbReference type="STRING" id="154621.RV11_GL000237"/>